<keyword evidence="3" id="KW-1185">Reference proteome</keyword>
<dbReference type="EMBL" id="NMUH01001645">
    <property type="protein sequence ID" value="MQL94200.1"/>
    <property type="molecule type" value="Genomic_DNA"/>
</dbReference>
<dbReference type="AlphaFoldDB" id="A0A843VKT3"/>
<evidence type="ECO:0000313" key="2">
    <source>
        <dbReference type="EMBL" id="MQL94200.1"/>
    </source>
</evidence>
<feature type="chain" id="PRO_5032720782" evidence="1">
    <location>
        <begin position="21"/>
        <end position="134"/>
    </location>
</feature>
<keyword evidence="1" id="KW-0732">Signal</keyword>
<comment type="caution">
    <text evidence="2">The sequence shown here is derived from an EMBL/GenBank/DDBJ whole genome shotgun (WGS) entry which is preliminary data.</text>
</comment>
<reference evidence="2" key="1">
    <citation type="submission" date="2017-07" db="EMBL/GenBank/DDBJ databases">
        <title>Taro Niue Genome Assembly and Annotation.</title>
        <authorList>
            <person name="Atibalentja N."/>
            <person name="Keating K."/>
            <person name="Fields C.J."/>
        </authorList>
    </citation>
    <scope>NUCLEOTIDE SEQUENCE</scope>
    <source>
        <strain evidence="2">Niue_2</strain>
        <tissue evidence="2">Leaf</tissue>
    </source>
</reference>
<feature type="signal peptide" evidence="1">
    <location>
        <begin position="1"/>
        <end position="20"/>
    </location>
</feature>
<organism evidence="2 3">
    <name type="scientific">Colocasia esculenta</name>
    <name type="common">Wild taro</name>
    <name type="synonym">Arum esculentum</name>
    <dbReference type="NCBI Taxonomy" id="4460"/>
    <lineage>
        <taxon>Eukaryota</taxon>
        <taxon>Viridiplantae</taxon>
        <taxon>Streptophyta</taxon>
        <taxon>Embryophyta</taxon>
        <taxon>Tracheophyta</taxon>
        <taxon>Spermatophyta</taxon>
        <taxon>Magnoliopsida</taxon>
        <taxon>Liliopsida</taxon>
        <taxon>Araceae</taxon>
        <taxon>Aroideae</taxon>
        <taxon>Colocasieae</taxon>
        <taxon>Colocasia</taxon>
    </lineage>
</organism>
<protein>
    <submittedName>
        <fullName evidence="2">Uncharacterized protein</fullName>
    </submittedName>
</protein>
<proteinExistence type="predicted"/>
<evidence type="ECO:0000256" key="1">
    <source>
        <dbReference type="SAM" id="SignalP"/>
    </source>
</evidence>
<evidence type="ECO:0000313" key="3">
    <source>
        <dbReference type="Proteomes" id="UP000652761"/>
    </source>
</evidence>
<accession>A0A843VKT3</accession>
<dbReference type="Proteomes" id="UP000652761">
    <property type="component" value="Unassembled WGS sequence"/>
</dbReference>
<name>A0A843VKT3_COLES</name>
<dbReference type="Gene3D" id="3.30.420.100">
    <property type="match status" value="1"/>
</dbReference>
<sequence>MAAAAAHLLRLVVSCRKIAAEVTGPAAADAIVAMASSSEQEFAAEYRARLNRFPRSRSYWDGRVAARVGEKLAARLRQIGVSAVAVVGPGVESPLPAHHRRPAASLFDSLERAGVRVSGAEGLRDPPGEQPASS</sequence>
<dbReference type="OrthoDB" id="1557988at2759"/>
<gene>
    <name evidence="2" type="ORF">Taro_026856</name>
</gene>